<dbReference type="NCBIfam" id="TIGR02268">
    <property type="entry name" value="Myxococcus xanthus paralogous family TIGR02268"/>
    <property type="match status" value="1"/>
</dbReference>
<accession>A0ABT3ZW55</accession>
<sequence length="314" mass="34050">MPLASLVGQLALVLLASSSEAAAPPQPDACEAASPHITLTAENTAKAHVVCISPDVPLTFRFDAPLQPESVRLEERERFEDVAPGQQSLFLVPPENLEAGERFKVEVCFADNAAPKCASFLLLAHPGLGRSQVKVSREPRPVESCQEAEKAAQAETQQCREEVRQLRAERSVPEGLRGTIASGLLGKNGITIRDLSDSVTTPKENALMPYEVRSYRAEGRVAVEVWLENPGMEPWMAAGAVLRGPNGDVLKPMPLWQPEPILPGRAGTGEELRPRGRVVVEVLASAIEARGTYTLSLWDEDKKHTITLGNVTFP</sequence>
<dbReference type="InterPro" id="IPR011754">
    <property type="entry name" value="Mxa_paralog_2268"/>
</dbReference>
<evidence type="ECO:0000313" key="3">
    <source>
        <dbReference type="Proteomes" id="UP001207654"/>
    </source>
</evidence>
<dbReference type="Proteomes" id="UP001207654">
    <property type="component" value="Unassembled WGS sequence"/>
</dbReference>
<dbReference type="RefSeq" id="WP_267532630.1">
    <property type="nucleotide sequence ID" value="NZ_JAPNKA010000001.1"/>
</dbReference>
<keyword evidence="3" id="KW-1185">Reference proteome</keyword>
<dbReference type="Pfam" id="PF09544">
    <property type="entry name" value="DUF2381"/>
    <property type="match status" value="1"/>
</dbReference>
<dbReference type="EMBL" id="JAPNKA010000001">
    <property type="protein sequence ID" value="MCY1073630.1"/>
    <property type="molecule type" value="Genomic_DNA"/>
</dbReference>
<proteinExistence type="predicted"/>
<organism evidence="2 3">
    <name type="scientific">Archangium lansingense</name>
    <dbReference type="NCBI Taxonomy" id="2995310"/>
    <lineage>
        <taxon>Bacteria</taxon>
        <taxon>Pseudomonadati</taxon>
        <taxon>Myxococcota</taxon>
        <taxon>Myxococcia</taxon>
        <taxon>Myxococcales</taxon>
        <taxon>Cystobacterineae</taxon>
        <taxon>Archangiaceae</taxon>
        <taxon>Archangium</taxon>
    </lineage>
</organism>
<evidence type="ECO:0000313" key="2">
    <source>
        <dbReference type="EMBL" id="MCY1073630.1"/>
    </source>
</evidence>
<name>A0ABT3ZW55_9BACT</name>
<gene>
    <name evidence="2" type="ORF">OV287_03960</name>
</gene>
<evidence type="ECO:0000256" key="1">
    <source>
        <dbReference type="SAM" id="SignalP"/>
    </source>
</evidence>
<protein>
    <submittedName>
        <fullName evidence="2">DUF2381 family protein</fullName>
    </submittedName>
</protein>
<feature type="signal peptide" evidence="1">
    <location>
        <begin position="1"/>
        <end position="21"/>
    </location>
</feature>
<reference evidence="2 3" key="1">
    <citation type="submission" date="2022-11" db="EMBL/GenBank/DDBJ databases">
        <title>Minimal conservation of predation-associated metabolite biosynthetic gene clusters underscores biosynthetic potential of Myxococcota including descriptions for ten novel species: Archangium lansinium sp. nov., Myxococcus landrumus sp. nov., Nannocystis bai.</title>
        <authorList>
            <person name="Ahearne A."/>
            <person name="Stevens C."/>
            <person name="Phillips K."/>
        </authorList>
    </citation>
    <scope>NUCLEOTIDE SEQUENCE [LARGE SCALE GENOMIC DNA]</scope>
    <source>
        <strain evidence="2 3">MIWBW</strain>
    </source>
</reference>
<comment type="caution">
    <text evidence="2">The sequence shown here is derived from an EMBL/GenBank/DDBJ whole genome shotgun (WGS) entry which is preliminary data.</text>
</comment>
<feature type="chain" id="PRO_5045721565" evidence="1">
    <location>
        <begin position="22"/>
        <end position="314"/>
    </location>
</feature>
<keyword evidence="1" id="KW-0732">Signal</keyword>